<gene>
    <name evidence="2" type="ORF">GCM10009809_04010</name>
</gene>
<accession>A0ABN2ISF5</accession>
<comment type="caution">
    <text evidence="2">The sequence shown here is derived from an EMBL/GenBank/DDBJ whole genome shotgun (WGS) entry which is preliminary data.</text>
</comment>
<evidence type="ECO:0000256" key="1">
    <source>
        <dbReference type="SAM" id="SignalP"/>
    </source>
</evidence>
<keyword evidence="3" id="KW-1185">Reference proteome</keyword>
<dbReference type="RefSeq" id="WP_344245118.1">
    <property type="nucleotide sequence ID" value="NZ_BAAAPM010000002.1"/>
</dbReference>
<evidence type="ECO:0000313" key="2">
    <source>
        <dbReference type="EMBL" id="GAA1710841.1"/>
    </source>
</evidence>
<protein>
    <submittedName>
        <fullName evidence="2">Uncharacterized protein</fullName>
    </submittedName>
</protein>
<dbReference type="Proteomes" id="UP001501138">
    <property type="component" value="Unassembled WGS sequence"/>
</dbReference>
<name>A0ABN2ISF5_9MICO</name>
<feature type="chain" id="PRO_5046609457" evidence="1">
    <location>
        <begin position="29"/>
        <end position="130"/>
    </location>
</feature>
<dbReference type="EMBL" id="BAAAPM010000002">
    <property type="protein sequence ID" value="GAA1710841.1"/>
    <property type="molecule type" value="Genomic_DNA"/>
</dbReference>
<keyword evidence="1" id="KW-0732">Signal</keyword>
<feature type="signal peptide" evidence="1">
    <location>
        <begin position="1"/>
        <end position="28"/>
    </location>
</feature>
<organism evidence="2 3">
    <name type="scientific">Isoptericola hypogeus</name>
    <dbReference type="NCBI Taxonomy" id="300179"/>
    <lineage>
        <taxon>Bacteria</taxon>
        <taxon>Bacillati</taxon>
        <taxon>Actinomycetota</taxon>
        <taxon>Actinomycetes</taxon>
        <taxon>Micrococcales</taxon>
        <taxon>Promicromonosporaceae</taxon>
        <taxon>Isoptericola</taxon>
    </lineage>
</organism>
<proteinExistence type="predicted"/>
<evidence type="ECO:0000313" key="3">
    <source>
        <dbReference type="Proteomes" id="UP001501138"/>
    </source>
</evidence>
<sequence length="130" mass="13877">MNKRTRRAAAAVGLVALLSVAGAGIAQAGTTNKPYNTTVGPYNGSGYTEYQTQYTSGASAQLHSGTVGGVYKVDVRVDGYHIGTWTRNVTDNDSRLLNNDNPKGKSVRLHFSNDLDVSKAVQVTGTWRSN</sequence>
<reference evidence="2 3" key="1">
    <citation type="journal article" date="2019" name="Int. J. Syst. Evol. Microbiol.">
        <title>The Global Catalogue of Microorganisms (GCM) 10K type strain sequencing project: providing services to taxonomists for standard genome sequencing and annotation.</title>
        <authorList>
            <consortium name="The Broad Institute Genomics Platform"/>
            <consortium name="The Broad Institute Genome Sequencing Center for Infectious Disease"/>
            <person name="Wu L."/>
            <person name="Ma J."/>
        </authorList>
    </citation>
    <scope>NUCLEOTIDE SEQUENCE [LARGE SCALE GENOMIC DNA]</scope>
    <source>
        <strain evidence="2 3">JCM 15589</strain>
    </source>
</reference>